<keyword evidence="9" id="KW-0325">Glycoprotein</keyword>
<dbReference type="PANTHER" id="PTHR42715:SF5">
    <property type="entry name" value="BETA-GLUCOSIDASE M-RELATED"/>
    <property type="match status" value="1"/>
</dbReference>
<protein>
    <recommendedName>
        <fullName evidence="13">beta-glucosidase</fullName>
        <ecNumber evidence="13">3.2.1.21</ecNumber>
    </recommendedName>
</protein>
<dbReference type="Pfam" id="PF14310">
    <property type="entry name" value="Fn3-like"/>
    <property type="match status" value="1"/>
</dbReference>
<evidence type="ECO:0000256" key="7">
    <source>
        <dbReference type="ARBA" id="ARBA00022801"/>
    </source>
</evidence>
<dbReference type="UniPathway" id="UPA00696"/>
<proteinExistence type="inferred from homology"/>
<dbReference type="InterPro" id="IPR013783">
    <property type="entry name" value="Ig-like_fold"/>
</dbReference>
<dbReference type="Pfam" id="PF00933">
    <property type="entry name" value="Glyco_hydro_3"/>
    <property type="match status" value="1"/>
</dbReference>
<dbReference type="InterPro" id="IPR026891">
    <property type="entry name" value="Fn3-like"/>
</dbReference>
<evidence type="ECO:0000256" key="5">
    <source>
        <dbReference type="ARBA" id="ARBA00022525"/>
    </source>
</evidence>
<dbReference type="SMART" id="SM01217">
    <property type="entry name" value="Fn3_like"/>
    <property type="match status" value="1"/>
</dbReference>
<dbReference type="EMBL" id="MTYH01000050">
    <property type="protein sequence ID" value="PNP42925.1"/>
    <property type="molecule type" value="Genomic_DNA"/>
</dbReference>
<keyword evidence="10 13" id="KW-0119">Carbohydrate metabolism</keyword>
<evidence type="ECO:0000256" key="1">
    <source>
        <dbReference type="ARBA" id="ARBA00000448"/>
    </source>
</evidence>
<organism evidence="16 17">
    <name type="scientific">Trichoderma gamsii</name>
    <dbReference type="NCBI Taxonomy" id="398673"/>
    <lineage>
        <taxon>Eukaryota</taxon>
        <taxon>Fungi</taxon>
        <taxon>Dikarya</taxon>
        <taxon>Ascomycota</taxon>
        <taxon>Pezizomycotina</taxon>
        <taxon>Sordariomycetes</taxon>
        <taxon>Hypocreomycetidae</taxon>
        <taxon>Hypocreales</taxon>
        <taxon>Hypocreaceae</taxon>
        <taxon>Trichoderma</taxon>
    </lineage>
</organism>
<dbReference type="OrthoDB" id="416222at2759"/>
<evidence type="ECO:0000313" key="17">
    <source>
        <dbReference type="Proteomes" id="UP000236546"/>
    </source>
</evidence>
<evidence type="ECO:0000256" key="11">
    <source>
        <dbReference type="ARBA" id="ARBA00023295"/>
    </source>
</evidence>
<dbReference type="InterPro" id="IPR017853">
    <property type="entry name" value="GH"/>
</dbReference>
<keyword evidence="7 13" id="KW-0378">Hydrolase</keyword>
<dbReference type="InterPro" id="IPR002772">
    <property type="entry name" value="Glyco_hydro_3_C"/>
</dbReference>
<evidence type="ECO:0000256" key="14">
    <source>
        <dbReference type="SAM" id="SignalP"/>
    </source>
</evidence>
<dbReference type="PANTHER" id="PTHR42715">
    <property type="entry name" value="BETA-GLUCOSIDASE"/>
    <property type="match status" value="1"/>
</dbReference>
<dbReference type="InterPro" id="IPR001764">
    <property type="entry name" value="Glyco_hydro_3_N"/>
</dbReference>
<dbReference type="Gene3D" id="3.40.50.1700">
    <property type="entry name" value="Glycoside hydrolase family 3 C-terminal domain"/>
    <property type="match status" value="1"/>
</dbReference>
<dbReference type="InterPro" id="IPR036881">
    <property type="entry name" value="Glyco_hydro_3_C_sf"/>
</dbReference>
<evidence type="ECO:0000256" key="6">
    <source>
        <dbReference type="ARBA" id="ARBA00022729"/>
    </source>
</evidence>
<comment type="caution">
    <text evidence="16">The sequence shown here is derived from an EMBL/GenBank/DDBJ whole genome shotgun (WGS) entry which is preliminary data.</text>
</comment>
<keyword evidence="5" id="KW-0964">Secreted</keyword>
<dbReference type="Gene3D" id="3.20.20.300">
    <property type="entry name" value="Glycoside hydrolase, family 3, N-terminal domain"/>
    <property type="match status" value="1"/>
</dbReference>
<keyword evidence="8" id="KW-0136">Cellulose degradation</keyword>
<keyword evidence="6 14" id="KW-0732">Signal</keyword>
<dbReference type="PRINTS" id="PR00133">
    <property type="entry name" value="GLHYDRLASE3"/>
</dbReference>
<accession>A0A2K0TBM6</accession>
<keyword evidence="12 13" id="KW-0624">Polysaccharide degradation</keyword>
<dbReference type="InterPro" id="IPR050288">
    <property type="entry name" value="Cellulose_deg_GH3"/>
</dbReference>
<comment type="catalytic activity">
    <reaction evidence="1 13">
        <text>Hydrolysis of terminal, non-reducing beta-D-glucosyl residues with release of beta-D-glucose.</text>
        <dbReference type="EC" id="3.2.1.21"/>
    </reaction>
</comment>
<evidence type="ECO:0000256" key="8">
    <source>
        <dbReference type="ARBA" id="ARBA00023001"/>
    </source>
</evidence>
<gene>
    <name evidence="16" type="ORF">TGAMA5MH_05671</name>
</gene>
<feature type="chain" id="PRO_5014327618" description="beta-glucosidase" evidence="14">
    <location>
        <begin position="23"/>
        <end position="783"/>
    </location>
</feature>
<reference evidence="16 17" key="1">
    <citation type="submission" date="2017-02" db="EMBL/GenBank/DDBJ databases">
        <title>Genomes of Trichoderma spp. with biocontrol activity.</title>
        <authorList>
            <person name="Gardiner D."/>
            <person name="Kazan K."/>
            <person name="Vos C."/>
            <person name="Harvey P."/>
        </authorList>
    </citation>
    <scope>NUCLEOTIDE SEQUENCE [LARGE SCALE GENOMIC DNA]</scope>
    <source>
        <strain evidence="16 17">A5MH</strain>
    </source>
</reference>
<evidence type="ECO:0000259" key="15">
    <source>
        <dbReference type="SMART" id="SM01217"/>
    </source>
</evidence>
<evidence type="ECO:0000256" key="9">
    <source>
        <dbReference type="ARBA" id="ARBA00023180"/>
    </source>
</evidence>
<dbReference type="GO" id="GO:0030245">
    <property type="term" value="P:cellulose catabolic process"/>
    <property type="evidence" value="ECO:0007669"/>
    <property type="project" value="UniProtKB-UniPathway"/>
</dbReference>
<comment type="similarity">
    <text evidence="4 13">Belongs to the glycosyl hydrolase 3 family.</text>
</comment>
<dbReference type="AlphaFoldDB" id="A0A2K0TBM6"/>
<evidence type="ECO:0000256" key="13">
    <source>
        <dbReference type="RuleBase" id="RU361161"/>
    </source>
</evidence>
<dbReference type="Gene3D" id="2.60.40.10">
    <property type="entry name" value="Immunoglobulins"/>
    <property type="match status" value="1"/>
</dbReference>
<feature type="domain" description="Fibronectin type III-like" evidence="15">
    <location>
        <begin position="706"/>
        <end position="772"/>
    </location>
</feature>
<name>A0A2K0TBM6_9HYPO</name>
<evidence type="ECO:0000256" key="4">
    <source>
        <dbReference type="ARBA" id="ARBA00005336"/>
    </source>
</evidence>
<dbReference type="InterPro" id="IPR036962">
    <property type="entry name" value="Glyco_hydro_3_N_sf"/>
</dbReference>
<sequence>MVAIRRAALLAGLAQLISISAAQDAITDDSHFYGQSPPVYPSPEMVGGNEWEAAFQKAKLLVGKMTLEEKVNLTAGVTKDSTCSGNIPAIERLHFPGMCLSDAGNGLRNTDFVSGFPSGIHVGASWSRDLAFRRGTTMGGEFKTKGVNVLLGPVVGPAWRIVRGGRNWEGFSVDPWLSGQLVAQTVSGIQGQGVITSTKHYIGNEQETNRNPEGNISAISSNIDDKTIHEVYLWPFQDAVRAGSGNIMCSYQRVNNSYGCSNSKTLNGLLKSELGFQGFVVSDWGAQHAGVATAKAGLDVAMPSNGGFWGDHLTEAVKNGSLPESRVTDMAMRVIASWYQFNQDQAFPKPGIGMPSNVLDPHEIVDGRDPAAAPVLLNGAIEGHVLVKNTKDTLPLKSPRMLSLFGYSAKTPDGFNPSSNSLLSQNWITGQEAVNSNYASENGGPAFGENGTMFGGGGSGAITPALAISPFEALKMRAYQDGTAVFNDFISDRPSVEPSSDACIVFGNAWASEGSDRPAIRDDYSDSLIKSVADQCNKTVVIFHNAGPRLVDGFVDHPNVTAVIFAHLPGQESGPALVSLLYGDTSPSGKLPYTVAKNESDYGDVLDPAQPKGEFANFPQADFNEGIYLDYRYFDKKGIEPRYEFGFGLGYTTFAYSNISINYIEGANTYPWPGGPIVSGGQTDLWDAIATVSVNVKNTGSVAGAEVAQLYVGIPGAPTKQLRGFEKPFLQPDQSEAVTFHLTRRDLSVWSVERQKWQLQQGTYKFYVGSSSRRLPLNGTMHL</sequence>
<keyword evidence="11 13" id="KW-0326">Glycosidase</keyword>
<comment type="pathway">
    <text evidence="3 13">Glycan metabolism; cellulose degradation.</text>
</comment>
<dbReference type="PROSITE" id="PS00775">
    <property type="entry name" value="GLYCOSYL_HYDROL_F3"/>
    <property type="match status" value="1"/>
</dbReference>
<evidence type="ECO:0000256" key="10">
    <source>
        <dbReference type="ARBA" id="ARBA00023277"/>
    </source>
</evidence>
<dbReference type="InterPro" id="IPR019800">
    <property type="entry name" value="Glyco_hydro_3_AS"/>
</dbReference>
<evidence type="ECO:0000313" key="16">
    <source>
        <dbReference type="EMBL" id="PNP42925.1"/>
    </source>
</evidence>
<feature type="signal peptide" evidence="14">
    <location>
        <begin position="1"/>
        <end position="22"/>
    </location>
</feature>
<evidence type="ECO:0000256" key="3">
    <source>
        <dbReference type="ARBA" id="ARBA00004987"/>
    </source>
</evidence>
<dbReference type="GO" id="GO:0008422">
    <property type="term" value="F:beta-glucosidase activity"/>
    <property type="evidence" value="ECO:0007669"/>
    <property type="project" value="UniProtKB-EC"/>
</dbReference>
<dbReference type="SUPFAM" id="SSF52279">
    <property type="entry name" value="Beta-D-glucan exohydrolase, C-terminal domain"/>
    <property type="match status" value="1"/>
</dbReference>
<dbReference type="SUPFAM" id="SSF51445">
    <property type="entry name" value="(Trans)glycosidases"/>
    <property type="match status" value="1"/>
</dbReference>
<dbReference type="Pfam" id="PF01915">
    <property type="entry name" value="Glyco_hydro_3_C"/>
    <property type="match status" value="1"/>
</dbReference>
<evidence type="ECO:0000256" key="12">
    <source>
        <dbReference type="ARBA" id="ARBA00023326"/>
    </source>
</evidence>
<comment type="subcellular location">
    <subcellularLocation>
        <location evidence="2">Secreted</location>
    </subcellularLocation>
</comment>
<dbReference type="Proteomes" id="UP000236546">
    <property type="component" value="Unassembled WGS sequence"/>
</dbReference>
<evidence type="ECO:0000256" key="2">
    <source>
        <dbReference type="ARBA" id="ARBA00004613"/>
    </source>
</evidence>
<dbReference type="GO" id="GO:0005576">
    <property type="term" value="C:extracellular region"/>
    <property type="evidence" value="ECO:0007669"/>
    <property type="project" value="UniProtKB-SubCell"/>
</dbReference>
<dbReference type="FunFam" id="3.20.20.300:FF:000002">
    <property type="entry name" value="Probable beta-glucosidase"/>
    <property type="match status" value="1"/>
</dbReference>
<dbReference type="FunFam" id="2.60.40.10:FF:000757">
    <property type="entry name" value="Beta-glucosidase G"/>
    <property type="match status" value="1"/>
</dbReference>
<dbReference type="EC" id="3.2.1.21" evidence="13"/>